<evidence type="ECO:0000313" key="2">
    <source>
        <dbReference type="EMBL" id="AAT01381.1"/>
    </source>
</evidence>
<feature type="region of interest" description="Disordered" evidence="1">
    <location>
        <begin position="16"/>
        <end position="144"/>
    </location>
</feature>
<organism evidence="2 3">
    <name type="scientific">Oryza sativa subsp. japonica</name>
    <name type="common">Rice</name>
    <dbReference type="NCBI Taxonomy" id="39947"/>
    <lineage>
        <taxon>Eukaryota</taxon>
        <taxon>Viridiplantae</taxon>
        <taxon>Streptophyta</taxon>
        <taxon>Embryophyta</taxon>
        <taxon>Tracheophyta</taxon>
        <taxon>Spermatophyta</taxon>
        <taxon>Magnoliopsida</taxon>
        <taxon>Liliopsida</taxon>
        <taxon>Poales</taxon>
        <taxon>Poaceae</taxon>
        <taxon>BOP clade</taxon>
        <taxon>Oryzoideae</taxon>
        <taxon>Oryzeae</taxon>
        <taxon>Oryzinae</taxon>
        <taxon>Oryza</taxon>
        <taxon>Oryza sativa</taxon>
    </lineage>
</organism>
<evidence type="ECO:0000256" key="1">
    <source>
        <dbReference type="SAM" id="MobiDB-lite"/>
    </source>
</evidence>
<evidence type="ECO:0000313" key="3">
    <source>
        <dbReference type="Proteomes" id="UP000000763"/>
    </source>
</evidence>
<feature type="compositionally biased region" description="Low complexity" evidence="1">
    <location>
        <begin position="51"/>
        <end position="67"/>
    </location>
</feature>
<protein>
    <submittedName>
        <fullName evidence="2">Uncharacterized protein</fullName>
    </submittedName>
</protein>
<feature type="compositionally biased region" description="Basic and acidic residues" evidence="1">
    <location>
        <begin position="177"/>
        <end position="186"/>
    </location>
</feature>
<dbReference type="EMBL" id="AC130599">
    <property type="protein sequence ID" value="AAT01381.1"/>
    <property type="molecule type" value="Genomic_DNA"/>
</dbReference>
<dbReference type="AlphaFoldDB" id="Q75IK9"/>
<reference evidence="3" key="1">
    <citation type="journal article" date="2005" name="Nature">
        <title>The map-based sequence of the rice genome.</title>
        <authorList>
            <consortium name="International rice genome sequencing project (IRGSP)"/>
            <person name="Matsumoto T."/>
            <person name="Wu J."/>
            <person name="Kanamori H."/>
            <person name="Katayose Y."/>
            <person name="Fujisawa M."/>
            <person name="Namiki N."/>
            <person name="Mizuno H."/>
            <person name="Yamamoto K."/>
            <person name="Antonio B.A."/>
            <person name="Baba T."/>
            <person name="Sakata K."/>
            <person name="Nagamura Y."/>
            <person name="Aoki H."/>
            <person name="Arikawa K."/>
            <person name="Arita K."/>
            <person name="Bito T."/>
            <person name="Chiden Y."/>
            <person name="Fujitsuka N."/>
            <person name="Fukunaka R."/>
            <person name="Hamada M."/>
            <person name="Harada C."/>
            <person name="Hayashi A."/>
            <person name="Hijishita S."/>
            <person name="Honda M."/>
            <person name="Hosokawa S."/>
            <person name="Ichikawa Y."/>
            <person name="Idonuma A."/>
            <person name="Iijima M."/>
            <person name="Ikeda M."/>
            <person name="Ikeno M."/>
            <person name="Ito K."/>
            <person name="Ito S."/>
            <person name="Ito T."/>
            <person name="Ito Y."/>
            <person name="Ito Y."/>
            <person name="Iwabuchi A."/>
            <person name="Kamiya K."/>
            <person name="Karasawa W."/>
            <person name="Kurita K."/>
            <person name="Katagiri S."/>
            <person name="Kikuta A."/>
            <person name="Kobayashi H."/>
            <person name="Kobayashi N."/>
            <person name="Machita K."/>
            <person name="Maehara T."/>
            <person name="Masukawa M."/>
            <person name="Mizubayashi T."/>
            <person name="Mukai Y."/>
            <person name="Nagasaki H."/>
            <person name="Nagata Y."/>
            <person name="Naito S."/>
            <person name="Nakashima M."/>
            <person name="Nakama Y."/>
            <person name="Nakamichi Y."/>
            <person name="Nakamura M."/>
            <person name="Meguro A."/>
            <person name="Negishi M."/>
            <person name="Ohta I."/>
            <person name="Ohta T."/>
            <person name="Okamoto M."/>
            <person name="Ono N."/>
            <person name="Saji S."/>
            <person name="Sakaguchi M."/>
            <person name="Sakai K."/>
            <person name="Shibata M."/>
            <person name="Shimokawa T."/>
            <person name="Song J."/>
            <person name="Takazaki Y."/>
            <person name="Terasawa K."/>
            <person name="Tsugane M."/>
            <person name="Tsuji K."/>
            <person name="Ueda S."/>
            <person name="Waki K."/>
            <person name="Yamagata H."/>
            <person name="Yamamoto M."/>
            <person name="Yamamoto S."/>
            <person name="Yamane H."/>
            <person name="Yoshiki S."/>
            <person name="Yoshihara R."/>
            <person name="Yukawa K."/>
            <person name="Zhong H."/>
            <person name="Yano M."/>
            <person name="Yuan Q."/>
            <person name="Ouyang S."/>
            <person name="Liu J."/>
            <person name="Jones K.M."/>
            <person name="Gansberger K."/>
            <person name="Moffat K."/>
            <person name="Hill J."/>
            <person name="Bera J."/>
            <person name="Fadrosh D."/>
            <person name="Jin S."/>
            <person name="Johri S."/>
            <person name="Kim M."/>
            <person name="Overton L."/>
            <person name="Reardon M."/>
            <person name="Tsitrin T."/>
            <person name="Vuong H."/>
            <person name="Weaver B."/>
            <person name="Ciecko A."/>
            <person name="Tallon L."/>
            <person name="Jackson J."/>
            <person name="Pai G."/>
            <person name="Aken S.V."/>
            <person name="Utterback T."/>
            <person name="Reidmuller S."/>
            <person name="Feldblyum T."/>
            <person name="Hsiao J."/>
            <person name="Zismann V."/>
            <person name="Iobst S."/>
            <person name="de Vazeille A.R."/>
            <person name="Buell C.R."/>
            <person name="Ying K."/>
            <person name="Li Y."/>
            <person name="Lu T."/>
            <person name="Huang Y."/>
            <person name="Zhao Q."/>
            <person name="Feng Q."/>
            <person name="Zhang L."/>
            <person name="Zhu J."/>
            <person name="Weng Q."/>
            <person name="Mu J."/>
            <person name="Lu Y."/>
            <person name="Fan D."/>
            <person name="Liu Y."/>
            <person name="Guan J."/>
            <person name="Zhang Y."/>
            <person name="Yu S."/>
            <person name="Liu X."/>
            <person name="Zhang Y."/>
            <person name="Hong G."/>
            <person name="Han B."/>
            <person name="Choisne N."/>
            <person name="Demange N."/>
            <person name="Orjeda G."/>
            <person name="Samain S."/>
            <person name="Cattolico L."/>
            <person name="Pelletier E."/>
            <person name="Couloux A."/>
            <person name="Segurens B."/>
            <person name="Wincker P."/>
            <person name="D'Hont A."/>
            <person name="Scarpelli C."/>
            <person name="Weissenbach J."/>
            <person name="Salanoubat M."/>
            <person name="Quetier F."/>
            <person name="Yu Y."/>
            <person name="Kim H.R."/>
            <person name="Rambo T."/>
            <person name="Currie J."/>
            <person name="Collura K."/>
            <person name="Luo M."/>
            <person name="Yang T."/>
            <person name="Ammiraju J.S.S."/>
            <person name="Engler F."/>
            <person name="Soderlund C."/>
            <person name="Wing R.A."/>
            <person name="Palmer L.E."/>
            <person name="de la Bastide M."/>
            <person name="Spiegel L."/>
            <person name="Nascimento L."/>
            <person name="Zutavern T."/>
            <person name="O'Shaughnessy A."/>
            <person name="Dike S."/>
            <person name="Dedhia N."/>
            <person name="Preston R."/>
            <person name="Balija V."/>
            <person name="McCombie W.R."/>
            <person name="Chow T."/>
            <person name="Chen H."/>
            <person name="Chung M."/>
            <person name="Chen C."/>
            <person name="Shaw J."/>
            <person name="Wu H."/>
            <person name="Hsiao K."/>
            <person name="Chao Y."/>
            <person name="Chu M."/>
            <person name="Cheng C."/>
            <person name="Hour A."/>
            <person name="Lee P."/>
            <person name="Lin S."/>
            <person name="Lin Y."/>
            <person name="Liou J."/>
            <person name="Liu S."/>
            <person name="Hsing Y."/>
            <person name="Raghuvanshi S."/>
            <person name="Mohanty A."/>
            <person name="Bharti A.K."/>
            <person name="Gaur A."/>
            <person name="Gupta V."/>
            <person name="Kumar D."/>
            <person name="Ravi V."/>
            <person name="Vij S."/>
            <person name="Kapur A."/>
            <person name="Khurana P."/>
            <person name="Khurana P."/>
            <person name="Khurana J.P."/>
            <person name="Tyagi A.K."/>
            <person name="Gaikwad K."/>
            <person name="Singh A."/>
            <person name="Dalal V."/>
            <person name="Srivastava S."/>
            <person name="Dixit A."/>
            <person name="Pal A.K."/>
            <person name="Ghazi I.A."/>
            <person name="Yadav M."/>
            <person name="Pandit A."/>
            <person name="Bhargava A."/>
            <person name="Sureshbabu K."/>
            <person name="Batra K."/>
            <person name="Sharma T.R."/>
            <person name="Mohapatra T."/>
            <person name="Singh N.K."/>
            <person name="Messing J."/>
            <person name="Nelson A.B."/>
            <person name="Fuks G."/>
            <person name="Kavchok S."/>
            <person name="Keizer G."/>
            <person name="Linton E."/>
            <person name="Llaca V."/>
            <person name="Song R."/>
            <person name="Tanyolac B."/>
            <person name="Young S."/>
            <person name="Ho-Il K."/>
            <person name="Hahn J.H."/>
            <person name="Sangsakoo G."/>
            <person name="Vanavichit A."/>
            <person name="de Mattos Luiz.A.T."/>
            <person name="Zimmer P.D."/>
            <person name="Malone G."/>
            <person name="Dellagostin O."/>
            <person name="de Oliveira A.C."/>
            <person name="Bevan M."/>
            <person name="Bancroft I."/>
            <person name="Minx P."/>
            <person name="Cordum H."/>
            <person name="Wilson R."/>
            <person name="Cheng Z."/>
            <person name="Jin W."/>
            <person name="Jiang J."/>
            <person name="Leong S.A."/>
            <person name="Iwama H."/>
            <person name="Gojobori T."/>
            <person name="Itoh T."/>
            <person name="Niimura Y."/>
            <person name="Fujii Y."/>
            <person name="Habara T."/>
            <person name="Sakai H."/>
            <person name="Sato Y."/>
            <person name="Wilson G."/>
            <person name="Kumar K."/>
            <person name="McCouch S."/>
            <person name="Juretic N."/>
            <person name="Hoen D."/>
            <person name="Wright S."/>
            <person name="Bruskiewich R."/>
            <person name="Bureau T."/>
            <person name="Miyao A."/>
            <person name="Hirochika H."/>
            <person name="Nishikawa T."/>
            <person name="Kadowaki K."/>
            <person name="Sugiura M."/>
            <person name="Burr B."/>
            <person name="Sasaki T."/>
        </authorList>
    </citation>
    <scope>NUCLEOTIDE SEQUENCE [LARGE SCALE GENOMIC DNA]</scope>
    <source>
        <strain evidence="3">cv. Nipponbare</strain>
    </source>
</reference>
<feature type="compositionally biased region" description="Basic and acidic residues" evidence="1">
    <location>
        <begin position="232"/>
        <end position="241"/>
    </location>
</feature>
<feature type="compositionally biased region" description="Basic residues" evidence="1">
    <location>
        <begin position="159"/>
        <end position="176"/>
    </location>
</feature>
<reference evidence="3" key="2">
    <citation type="journal article" date="2008" name="Nucleic Acids Res.">
        <title>The rice annotation project database (RAP-DB): 2008 update.</title>
        <authorList>
            <consortium name="The rice annotation project (RAP)"/>
        </authorList>
    </citation>
    <scope>GENOME REANNOTATION</scope>
    <source>
        <strain evidence="3">cv. Nipponbare</strain>
    </source>
</reference>
<accession>Q75IK9</accession>
<sequence>MVSKRGSAEKLIEEARRVASSVSRRLAGPSETRRQPERRRGGLLNGAERTGGSAALPLLLLQPAGASGRRRQPGRGGLPDGADRRGRAGDGASWNGGAADSSTEPSGPAAARRCLCCSSNRRGRAGNGASRGAADSSTEPSGPAAARRCLCCSFDRRPERHRRTTRRSSAAARRRLSSTDRVERPTQRRTSRRRGSGGVGRQGRRRFTASPLSTKSTPALPFPSLSGAPHLPADDEHRGHGEPAAARELGRHGILPSGKRRPASAPPPSSFSLRALKEIGATLVGGRIRRGVAARRQASASVSAILPCRSAASSLSPLPSLI</sequence>
<name>Q75IK9_ORYSJ</name>
<proteinExistence type="predicted"/>
<feature type="compositionally biased region" description="Basic and acidic residues" evidence="1">
    <location>
        <begin position="31"/>
        <end position="40"/>
    </location>
</feature>
<feature type="region of interest" description="Disordered" evidence="1">
    <location>
        <begin position="158"/>
        <end position="243"/>
    </location>
</feature>
<gene>
    <name evidence="2" type="primary">OSJNBb0016G07.3</name>
</gene>
<dbReference type="Proteomes" id="UP000000763">
    <property type="component" value="Chromosome 5"/>
</dbReference>
<feature type="compositionally biased region" description="Low complexity" evidence="1">
    <location>
        <begin position="127"/>
        <end position="137"/>
    </location>
</feature>